<dbReference type="AlphaFoldDB" id="A0A391NJ58"/>
<proteinExistence type="predicted"/>
<keyword evidence="3" id="KW-1185">Reference proteome</keyword>
<sequence length="58" mass="6377">AVMRLLLIKRTVLLHTFTVFANVIQLLAIFVIARLKTTIADLRDGVTSSPKASKPKGE</sequence>
<comment type="caution">
    <text evidence="2">The sequence shown here is derived from an EMBL/GenBank/DDBJ whole genome shotgun (WGS) entry which is preliminary data.</text>
</comment>
<evidence type="ECO:0000313" key="3">
    <source>
        <dbReference type="Proteomes" id="UP000265618"/>
    </source>
</evidence>
<dbReference type="Proteomes" id="UP000265618">
    <property type="component" value="Unassembled WGS sequence"/>
</dbReference>
<evidence type="ECO:0000256" key="1">
    <source>
        <dbReference type="SAM" id="Phobius"/>
    </source>
</evidence>
<reference evidence="2 3" key="1">
    <citation type="journal article" date="2018" name="PLoS ONE">
        <title>The draft genome of Kipferlia bialata reveals reductive genome evolution in fornicate parasites.</title>
        <authorList>
            <person name="Tanifuji G."/>
            <person name="Takabayashi S."/>
            <person name="Kume K."/>
            <person name="Takagi M."/>
            <person name="Nakayama T."/>
            <person name="Kamikawa R."/>
            <person name="Inagaki Y."/>
            <person name="Hashimoto T."/>
        </authorList>
    </citation>
    <scope>NUCLEOTIDE SEQUENCE [LARGE SCALE GENOMIC DNA]</scope>
    <source>
        <strain evidence="2">NY0173</strain>
    </source>
</reference>
<feature type="non-terminal residue" evidence="2">
    <location>
        <position position="1"/>
    </location>
</feature>
<keyword evidence="1" id="KW-0472">Membrane</keyword>
<keyword evidence="1" id="KW-0812">Transmembrane</keyword>
<protein>
    <submittedName>
        <fullName evidence="2">Uncharacterized protein</fullName>
    </submittedName>
</protein>
<keyword evidence="1" id="KW-1133">Transmembrane helix</keyword>
<evidence type="ECO:0000313" key="2">
    <source>
        <dbReference type="EMBL" id="GCA62207.1"/>
    </source>
</evidence>
<feature type="transmembrane region" description="Helical" evidence="1">
    <location>
        <begin position="12"/>
        <end position="33"/>
    </location>
</feature>
<name>A0A391NJ58_9EUKA</name>
<organism evidence="2 3">
    <name type="scientific">Kipferlia bialata</name>
    <dbReference type="NCBI Taxonomy" id="797122"/>
    <lineage>
        <taxon>Eukaryota</taxon>
        <taxon>Metamonada</taxon>
        <taxon>Carpediemonas-like organisms</taxon>
        <taxon>Kipferlia</taxon>
    </lineage>
</organism>
<accession>A0A391NJ58</accession>
<dbReference type="EMBL" id="BDIP01000302">
    <property type="protein sequence ID" value="GCA62207.1"/>
    <property type="molecule type" value="Genomic_DNA"/>
</dbReference>
<gene>
    <name evidence="2" type="ORF">KIPB_001976</name>
</gene>